<proteinExistence type="predicted"/>
<feature type="chain" id="PRO_5037225919" evidence="2">
    <location>
        <begin position="21"/>
        <end position="91"/>
    </location>
</feature>
<protein>
    <submittedName>
        <fullName evidence="4">Uncharacterized protein</fullName>
    </submittedName>
</protein>
<dbReference type="Proteomes" id="UP000887540">
    <property type="component" value="Unplaced"/>
</dbReference>
<keyword evidence="3" id="KW-1185">Reference proteome</keyword>
<sequence length="91" mass="9491">MRHFLIISFCLFLCLSASLAAIPRSGKEPAGEVLLSKRSVNGVRGESEGSFASPNGPSQRRRRAPKPGILKGAAIGALAGGAIGWLTKHHG</sequence>
<evidence type="ECO:0000313" key="4">
    <source>
        <dbReference type="WBParaSite" id="ACRNAN_scaffold1157.g30762.t1"/>
    </source>
</evidence>
<feature type="region of interest" description="Disordered" evidence="1">
    <location>
        <begin position="42"/>
        <end position="66"/>
    </location>
</feature>
<name>A0A914CLB6_9BILA</name>
<evidence type="ECO:0000313" key="3">
    <source>
        <dbReference type="Proteomes" id="UP000887540"/>
    </source>
</evidence>
<accession>A0A914CLB6</accession>
<evidence type="ECO:0000256" key="1">
    <source>
        <dbReference type="SAM" id="MobiDB-lite"/>
    </source>
</evidence>
<organism evidence="3 4">
    <name type="scientific">Acrobeloides nanus</name>
    <dbReference type="NCBI Taxonomy" id="290746"/>
    <lineage>
        <taxon>Eukaryota</taxon>
        <taxon>Metazoa</taxon>
        <taxon>Ecdysozoa</taxon>
        <taxon>Nematoda</taxon>
        <taxon>Chromadorea</taxon>
        <taxon>Rhabditida</taxon>
        <taxon>Tylenchina</taxon>
        <taxon>Cephalobomorpha</taxon>
        <taxon>Cephaloboidea</taxon>
        <taxon>Cephalobidae</taxon>
        <taxon>Acrobeloides</taxon>
    </lineage>
</organism>
<evidence type="ECO:0000256" key="2">
    <source>
        <dbReference type="SAM" id="SignalP"/>
    </source>
</evidence>
<dbReference type="WBParaSite" id="ACRNAN_scaffold1157.g30762.t1">
    <property type="protein sequence ID" value="ACRNAN_scaffold1157.g30762.t1"/>
    <property type="gene ID" value="ACRNAN_scaffold1157.g30762"/>
</dbReference>
<reference evidence="4" key="1">
    <citation type="submission" date="2022-11" db="UniProtKB">
        <authorList>
            <consortium name="WormBaseParasite"/>
        </authorList>
    </citation>
    <scope>IDENTIFICATION</scope>
</reference>
<feature type="signal peptide" evidence="2">
    <location>
        <begin position="1"/>
        <end position="20"/>
    </location>
</feature>
<dbReference type="AlphaFoldDB" id="A0A914CLB6"/>
<keyword evidence="2" id="KW-0732">Signal</keyword>